<accession>A0ABN6PPL7</accession>
<reference evidence="2" key="1">
    <citation type="submission" date="2022-04" db="EMBL/GenBank/DDBJ databases">
        <title>Whole genome sequence of Sphaerotilus sp. FB-5.</title>
        <authorList>
            <person name="Takeda M."/>
            <person name="Narihara S."/>
            <person name="Akimoto M."/>
            <person name="Akimoto R."/>
            <person name="Nishiyashiki S."/>
            <person name="Murakami T."/>
        </authorList>
    </citation>
    <scope>NUCLEOTIDE SEQUENCE</scope>
    <source>
        <strain evidence="2">FB-5</strain>
    </source>
</reference>
<keyword evidence="3" id="KW-1185">Reference proteome</keyword>
<keyword evidence="1" id="KW-1133">Transmembrane helix</keyword>
<keyword evidence="1" id="KW-0812">Transmembrane</keyword>
<dbReference type="RefSeq" id="WP_251973158.1">
    <property type="nucleotide sequence ID" value="NZ_AP025730.1"/>
</dbReference>
<feature type="transmembrane region" description="Helical" evidence="1">
    <location>
        <begin position="6"/>
        <end position="26"/>
    </location>
</feature>
<gene>
    <name evidence="2" type="ORF">CATMQ487_20660</name>
</gene>
<proteinExistence type="predicted"/>
<name>A0ABN6PPL7_9BURK</name>
<dbReference type="Proteomes" id="UP001057498">
    <property type="component" value="Chromosome"/>
</dbReference>
<dbReference type="EMBL" id="AP025730">
    <property type="protein sequence ID" value="BDI05096.1"/>
    <property type="molecule type" value="Genomic_DNA"/>
</dbReference>
<evidence type="ECO:0008006" key="4">
    <source>
        <dbReference type="Google" id="ProtNLM"/>
    </source>
</evidence>
<evidence type="ECO:0000256" key="1">
    <source>
        <dbReference type="SAM" id="Phobius"/>
    </source>
</evidence>
<evidence type="ECO:0000313" key="3">
    <source>
        <dbReference type="Proteomes" id="UP001057498"/>
    </source>
</evidence>
<sequence>MDLNDWRSLVTVISFASFLGILAWAWSRKQQQGFNDAAQLPFMGEDAGQSNIGGTNE</sequence>
<protein>
    <recommendedName>
        <fullName evidence="4">CcoQ/FixQ family Cbb3-type cytochrome c oxidase assembly chaperone</fullName>
    </recommendedName>
</protein>
<evidence type="ECO:0000313" key="2">
    <source>
        <dbReference type="EMBL" id="BDI05096.1"/>
    </source>
</evidence>
<keyword evidence="1" id="KW-0472">Membrane</keyword>
<organism evidence="2 3">
    <name type="scientific">Sphaerotilus microaerophilus</name>
    <dbReference type="NCBI Taxonomy" id="2914710"/>
    <lineage>
        <taxon>Bacteria</taxon>
        <taxon>Pseudomonadati</taxon>
        <taxon>Pseudomonadota</taxon>
        <taxon>Betaproteobacteria</taxon>
        <taxon>Burkholderiales</taxon>
        <taxon>Sphaerotilaceae</taxon>
        <taxon>Sphaerotilus</taxon>
    </lineage>
</organism>